<dbReference type="EMBL" id="CADEPM010000001">
    <property type="protein sequence ID" value="CAB3396901.1"/>
    <property type="molecule type" value="Genomic_DNA"/>
</dbReference>
<feature type="domain" description="DUF6570" evidence="1">
    <location>
        <begin position="141"/>
        <end position="267"/>
    </location>
</feature>
<gene>
    <name evidence="2" type="ORF">CBOVIS_LOCUS393</name>
</gene>
<protein>
    <recommendedName>
        <fullName evidence="1">DUF6570 domain-containing protein</fullName>
    </recommendedName>
</protein>
<proteinExistence type="predicted"/>
<evidence type="ECO:0000259" key="1">
    <source>
        <dbReference type="Pfam" id="PF20209"/>
    </source>
</evidence>
<organism evidence="2 3">
    <name type="scientific">Caenorhabditis bovis</name>
    <dbReference type="NCBI Taxonomy" id="2654633"/>
    <lineage>
        <taxon>Eukaryota</taxon>
        <taxon>Metazoa</taxon>
        <taxon>Ecdysozoa</taxon>
        <taxon>Nematoda</taxon>
        <taxon>Chromadorea</taxon>
        <taxon>Rhabditida</taxon>
        <taxon>Rhabditina</taxon>
        <taxon>Rhabditomorpha</taxon>
        <taxon>Rhabditoidea</taxon>
        <taxon>Rhabditidae</taxon>
        <taxon>Peloderinae</taxon>
        <taxon>Caenorhabditis</taxon>
    </lineage>
</organism>
<keyword evidence="3" id="KW-1185">Reference proteome</keyword>
<evidence type="ECO:0000313" key="3">
    <source>
        <dbReference type="Proteomes" id="UP000494206"/>
    </source>
</evidence>
<evidence type="ECO:0000313" key="2">
    <source>
        <dbReference type="EMBL" id="CAB3396901.1"/>
    </source>
</evidence>
<comment type="caution">
    <text evidence="2">The sequence shown here is derived from an EMBL/GenBank/DDBJ whole genome shotgun (WGS) entry which is preliminary data.</text>
</comment>
<name>A0A8S1EB46_9PELO</name>
<dbReference type="OrthoDB" id="5876386at2759"/>
<dbReference type="Proteomes" id="UP000494206">
    <property type="component" value="Unassembled WGS sequence"/>
</dbReference>
<dbReference type="Pfam" id="PF20209">
    <property type="entry name" value="DUF6570"/>
    <property type="match status" value="1"/>
</dbReference>
<reference evidence="2 3" key="1">
    <citation type="submission" date="2020-04" db="EMBL/GenBank/DDBJ databases">
        <authorList>
            <person name="Laetsch R D."/>
            <person name="Stevens L."/>
            <person name="Kumar S."/>
            <person name="Blaxter L. M."/>
        </authorList>
    </citation>
    <scope>NUCLEOTIDE SEQUENCE [LARGE SCALE GENOMIC DNA]</scope>
</reference>
<sequence>MGSRPYSGLKNVRHDFKLTPILRTLCFAITKNDKEALDELMKLDELPVMMRIKFLSQHGTRDDSHHHQAVVLEKFAARRKAFLAAMEDQETEVCDVCEQLTVRTSIVSKKLDKYKNVLLNMPIQDDQKYRVCRMCSRELSKNQLPAAAICNSMKMDDAPEELKNLNLIKLMLVQKVRAIQSIVHLRDIGNRKTAMKATKGVLIMVPVFAEETVDHVAKVLPSSSRLQLQVLTQWQSIHLVSLPRVIKALKWLKHNNLHYRDISINEAFKFEIGRDVFFEKPEATQKDADALIDVEGRDDDHHLLTQAHIENVPMAEVNPPDALPGRTL</sequence>
<dbReference type="InterPro" id="IPR046700">
    <property type="entry name" value="DUF6570"/>
</dbReference>
<accession>A0A8S1EB46</accession>
<dbReference type="AlphaFoldDB" id="A0A8S1EB46"/>